<name>A0A250XCJ6_9CHLO</name>
<evidence type="ECO:0000313" key="4">
    <source>
        <dbReference type="Proteomes" id="UP000232323"/>
    </source>
</evidence>
<dbReference type="Gene3D" id="3.40.960.10">
    <property type="entry name" value="VSR Endonuclease"/>
    <property type="match status" value="1"/>
</dbReference>
<feature type="compositionally biased region" description="Acidic residues" evidence="1">
    <location>
        <begin position="66"/>
        <end position="83"/>
    </location>
</feature>
<dbReference type="PANTHER" id="PTHR21228:SF40">
    <property type="entry name" value="LD45607P"/>
    <property type="match status" value="1"/>
</dbReference>
<feature type="compositionally biased region" description="Acidic residues" evidence="1">
    <location>
        <begin position="250"/>
        <end position="259"/>
    </location>
</feature>
<dbReference type="OrthoDB" id="385235at2759"/>
<feature type="region of interest" description="Disordered" evidence="1">
    <location>
        <begin position="488"/>
        <end position="514"/>
    </location>
</feature>
<feature type="compositionally biased region" description="Low complexity" evidence="1">
    <location>
        <begin position="84"/>
        <end position="96"/>
    </location>
</feature>
<gene>
    <name evidence="3" type="ORF">CEUSTIGMA_g8054.t1</name>
</gene>
<comment type="caution">
    <text evidence="3">The sequence shown here is derived from an EMBL/GenBank/DDBJ whole genome shotgun (WGS) entry which is preliminary data.</text>
</comment>
<proteinExistence type="predicted"/>
<dbReference type="GO" id="GO:0044528">
    <property type="term" value="P:regulation of mitochondrial mRNA stability"/>
    <property type="evidence" value="ECO:0007669"/>
    <property type="project" value="TreeGrafter"/>
</dbReference>
<evidence type="ECO:0000313" key="3">
    <source>
        <dbReference type="EMBL" id="GAX80619.1"/>
    </source>
</evidence>
<feature type="domain" description="RAP" evidence="2">
    <location>
        <begin position="874"/>
        <end position="933"/>
    </location>
</feature>
<feature type="region of interest" description="Disordered" evidence="1">
    <location>
        <begin position="29"/>
        <end position="48"/>
    </location>
</feature>
<dbReference type="GO" id="GO:0005759">
    <property type="term" value="C:mitochondrial matrix"/>
    <property type="evidence" value="ECO:0007669"/>
    <property type="project" value="TreeGrafter"/>
</dbReference>
<dbReference type="GO" id="GO:0035770">
    <property type="term" value="C:ribonucleoprotein granule"/>
    <property type="evidence" value="ECO:0007669"/>
    <property type="project" value="TreeGrafter"/>
</dbReference>
<dbReference type="InterPro" id="IPR013584">
    <property type="entry name" value="RAP"/>
</dbReference>
<feature type="region of interest" description="Disordered" evidence="1">
    <location>
        <begin position="178"/>
        <end position="280"/>
    </location>
</feature>
<feature type="compositionally biased region" description="Acidic residues" evidence="1">
    <location>
        <begin position="182"/>
        <end position="200"/>
    </location>
</feature>
<accession>A0A250XCJ6</accession>
<dbReference type="InterPro" id="IPR050870">
    <property type="entry name" value="FAST_kinase"/>
</dbReference>
<feature type="compositionally biased region" description="Basic residues" evidence="1">
    <location>
        <begin position="205"/>
        <end position="226"/>
    </location>
</feature>
<evidence type="ECO:0000256" key="1">
    <source>
        <dbReference type="SAM" id="MobiDB-lite"/>
    </source>
</evidence>
<feature type="compositionally biased region" description="Polar residues" evidence="1">
    <location>
        <begin position="260"/>
        <end position="280"/>
    </location>
</feature>
<dbReference type="Pfam" id="PF08373">
    <property type="entry name" value="RAP"/>
    <property type="match status" value="1"/>
</dbReference>
<dbReference type="GO" id="GO:0009507">
    <property type="term" value="C:chloroplast"/>
    <property type="evidence" value="ECO:0007669"/>
    <property type="project" value="GOC"/>
</dbReference>
<feature type="region of interest" description="Disordered" evidence="1">
    <location>
        <begin position="59"/>
        <end position="96"/>
    </location>
</feature>
<dbReference type="EMBL" id="BEGY01000054">
    <property type="protein sequence ID" value="GAX80619.1"/>
    <property type="molecule type" value="Genomic_DNA"/>
</dbReference>
<evidence type="ECO:0000259" key="2">
    <source>
        <dbReference type="PROSITE" id="PS51286"/>
    </source>
</evidence>
<dbReference type="GO" id="GO:1901259">
    <property type="term" value="P:chloroplast rRNA processing"/>
    <property type="evidence" value="ECO:0007669"/>
    <property type="project" value="TreeGrafter"/>
</dbReference>
<dbReference type="PANTHER" id="PTHR21228">
    <property type="entry name" value="FAST LEU-RICH DOMAIN-CONTAINING"/>
    <property type="match status" value="1"/>
</dbReference>
<dbReference type="PROSITE" id="PS51286">
    <property type="entry name" value="RAP"/>
    <property type="match status" value="1"/>
</dbReference>
<protein>
    <recommendedName>
        <fullName evidence="2">RAP domain-containing protein</fullName>
    </recommendedName>
</protein>
<dbReference type="GO" id="GO:0000963">
    <property type="term" value="P:mitochondrial RNA processing"/>
    <property type="evidence" value="ECO:0007669"/>
    <property type="project" value="TreeGrafter"/>
</dbReference>
<feature type="compositionally biased region" description="Acidic residues" evidence="1">
    <location>
        <begin position="232"/>
        <end position="243"/>
    </location>
</feature>
<dbReference type="SMART" id="SM00952">
    <property type="entry name" value="RAP"/>
    <property type="match status" value="1"/>
</dbReference>
<dbReference type="Proteomes" id="UP000232323">
    <property type="component" value="Unassembled WGS sequence"/>
</dbReference>
<reference evidence="3 4" key="1">
    <citation type="submission" date="2017-08" db="EMBL/GenBank/DDBJ databases">
        <title>Acidophilic green algal genome provides insights into adaptation to an acidic environment.</title>
        <authorList>
            <person name="Hirooka S."/>
            <person name="Hirose Y."/>
            <person name="Kanesaki Y."/>
            <person name="Higuchi S."/>
            <person name="Fujiwara T."/>
            <person name="Onuma R."/>
            <person name="Era A."/>
            <person name="Ohbayashi R."/>
            <person name="Uzuka A."/>
            <person name="Nozaki H."/>
            <person name="Yoshikawa H."/>
            <person name="Miyagishima S.Y."/>
        </authorList>
    </citation>
    <scope>NUCLEOTIDE SEQUENCE [LARGE SCALE GENOMIC DNA]</scope>
    <source>
        <strain evidence="3 4">NIES-2499</strain>
    </source>
</reference>
<dbReference type="AlphaFoldDB" id="A0A250XCJ6"/>
<feature type="compositionally biased region" description="Polar residues" evidence="1">
    <location>
        <begin position="35"/>
        <end position="44"/>
    </location>
</feature>
<organism evidence="3 4">
    <name type="scientific">Chlamydomonas eustigma</name>
    <dbReference type="NCBI Taxonomy" id="1157962"/>
    <lineage>
        <taxon>Eukaryota</taxon>
        <taxon>Viridiplantae</taxon>
        <taxon>Chlorophyta</taxon>
        <taxon>core chlorophytes</taxon>
        <taxon>Chlorophyceae</taxon>
        <taxon>CS clade</taxon>
        <taxon>Chlamydomonadales</taxon>
        <taxon>Chlamydomonadaceae</taxon>
        <taxon>Chlamydomonas</taxon>
    </lineage>
</organism>
<dbReference type="GO" id="GO:0003723">
    <property type="term" value="F:RNA binding"/>
    <property type="evidence" value="ECO:0007669"/>
    <property type="project" value="TreeGrafter"/>
</dbReference>
<sequence length="948" mass="104062">MRFLHTNFKPGNATGQCSQNVVTHAFKRNRPLKQTAKQRTTSYLQEEDVDSAELLRELNSSRTIEETDSAWIEDEDAEEEEDSSSSSGRGSRRSGSWGLEGIEAFARAKLQEEGLSIEDDAVAEGYRSGRLTAWGSAAPKGTFISTIDPSTVQLDPVYANRNSSVVIALGAMGLQVKVGRPEDEDDLDDDDGEEEEEEEEQGRRGQNKQKLTGRRKLKLGGGRRGRQAAAAESDEDDDEDDDLMGLGDDGVFDVEEDSGFQDNRQRSGPSGGEPSTRSSSQWYSQLEAAGFSVVASRNMKEGSSAAAKAARQDTIIDPLSGIFLERRVSIRASGVKSRGHRRTAQPILAEAGLIGFEVPEDDLSTLAALKKVLLSVDTVEEVLDLVALLYPYWSANGCRLVHPPSGNLVASPSPAIAARFLMAVARGAKQEHMSNTRCLQLCQDTRVLGLVECLRVAPPRLVQEQTFDMELQMKLSWVAKGYWLGEEEPQGGIGEPSTSGRKLPGTFRAEGLGPTSSEDMVLSGMRSLDVTSEYKQLLSRYQGGAGNSKEKEGAIHSHVTDEGESAMLACPQEIQQTKANAFTVAVWSLSVLGGPLMFQPEMEALMRVARFGTWQLTWSDMADVAWALAHARHWTPRLSELEGCLIKAGGLSYTTPAETSRILWAFATLGHTPEGLLKAFKANWEWRLAKGRKMPKGMKTKGDIKGFTSSQLASSLWALSVIGQVNSQCFISAWQEVKARGQAEFVALGDIALMQLWQAAMSIKYESNWAQALPEDNPKQELQEPAKKGLKFSKSGQQEMTLGIADELQDSGVKKLLQEARASFLRQTTALRKKVHSSYQRSIANALTKLRTMHLLEDNSSGYAVDLSLPGAKIAIEADGPTHVSRTNLRHMLGGTAMKRRHLQKMGWHVINITFKEWDDLASADRRQAFLQQAISEALDSKINHKKS</sequence>
<keyword evidence="4" id="KW-1185">Reference proteome</keyword>